<feature type="transmembrane region" description="Helical" evidence="8">
    <location>
        <begin position="269"/>
        <end position="290"/>
    </location>
</feature>
<dbReference type="Proteomes" id="UP001362999">
    <property type="component" value="Unassembled WGS sequence"/>
</dbReference>
<keyword evidence="5 8" id="KW-1133">Transmembrane helix</keyword>
<gene>
    <name evidence="9" type="ORF">R3P38DRAFT_3201239</name>
</gene>
<feature type="transmembrane region" description="Helical" evidence="8">
    <location>
        <begin position="242"/>
        <end position="263"/>
    </location>
</feature>
<proteinExistence type="predicted"/>
<comment type="caution">
    <text evidence="9">The sequence shown here is derived from an EMBL/GenBank/DDBJ whole genome shotgun (WGS) entry which is preliminary data.</text>
</comment>
<keyword evidence="4 8" id="KW-0812">Transmembrane</keyword>
<feature type="transmembrane region" description="Helical" evidence="8">
    <location>
        <begin position="175"/>
        <end position="198"/>
    </location>
</feature>
<dbReference type="InterPro" id="IPR008509">
    <property type="entry name" value="MOT2/MFSD5"/>
</dbReference>
<dbReference type="GO" id="GO:0015098">
    <property type="term" value="F:molybdate ion transmembrane transporter activity"/>
    <property type="evidence" value="ECO:0007669"/>
    <property type="project" value="InterPro"/>
</dbReference>
<dbReference type="GO" id="GO:0005886">
    <property type="term" value="C:plasma membrane"/>
    <property type="evidence" value="ECO:0007669"/>
    <property type="project" value="UniProtKB-SubCell"/>
</dbReference>
<keyword evidence="2" id="KW-0813">Transport</keyword>
<accession>A0AAW0AY84</accession>
<evidence type="ECO:0000256" key="1">
    <source>
        <dbReference type="ARBA" id="ARBA00004651"/>
    </source>
</evidence>
<dbReference type="PANTHER" id="PTHR23516">
    <property type="entry name" value="SAM (S-ADENOSYL METHIONINE) TRANSPORTER"/>
    <property type="match status" value="1"/>
</dbReference>
<evidence type="ECO:0000256" key="5">
    <source>
        <dbReference type="ARBA" id="ARBA00022989"/>
    </source>
</evidence>
<keyword evidence="3" id="KW-1003">Cell membrane</keyword>
<evidence type="ECO:0000256" key="2">
    <source>
        <dbReference type="ARBA" id="ARBA00022448"/>
    </source>
</evidence>
<feature type="region of interest" description="Disordered" evidence="7">
    <location>
        <begin position="79"/>
        <end position="113"/>
    </location>
</feature>
<evidence type="ECO:0000256" key="8">
    <source>
        <dbReference type="SAM" id="Phobius"/>
    </source>
</evidence>
<feature type="transmembrane region" description="Helical" evidence="8">
    <location>
        <begin position="139"/>
        <end position="163"/>
    </location>
</feature>
<keyword evidence="10" id="KW-1185">Reference proteome</keyword>
<comment type="subcellular location">
    <subcellularLocation>
        <location evidence="1">Cell membrane</location>
        <topology evidence="1">Multi-pass membrane protein</topology>
    </subcellularLocation>
</comment>
<dbReference type="PANTHER" id="PTHR23516:SF1">
    <property type="entry name" value="MOLYBDATE-ANION TRANSPORTER"/>
    <property type="match status" value="1"/>
</dbReference>
<evidence type="ECO:0000256" key="4">
    <source>
        <dbReference type="ARBA" id="ARBA00022692"/>
    </source>
</evidence>
<dbReference type="EMBL" id="JAWWNJ010000047">
    <property type="protein sequence ID" value="KAK7017683.1"/>
    <property type="molecule type" value="Genomic_DNA"/>
</dbReference>
<evidence type="ECO:0000313" key="10">
    <source>
        <dbReference type="Proteomes" id="UP001362999"/>
    </source>
</evidence>
<evidence type="ECO:0000256" key="7">
    <source>
        <dbReference type="SAM" id="MobiDB-lite"/>
    </source>
</evidence>
<evidence type="ECO:0000256" key="3">
    <source>
        <dbReference type="ARBA" id="ARBA00022475"/>
    </source>
</evidence>
<name>A0AAW0AY84_9AGAR</name>
<keyword evidence="6 8" id="KW-0472">Membrane</keyword>
<feature type="compositionally biased region" description="Low complexity" evidence="7">
    <location>
        <begin position="79"/>
        <end position="96"/>
    </location>
</feature>
<protein>
    <submittedName>
        <fullName evidence="9">Uncharacterized protein</fullName>
    </submittedName>
</protein>
<reference evidence="9 10" key="1">
    <citation type="journal article" date="2024" name="J Genomics">
        <title>Draft genome sequencing and assembly of Favolaschia claudopus CIRM-BRFM 2984 isolated from oak limbs.</title>
        <authorList>
            <person name="Navarro D."/>
            <person name="Drula E."/>
            <person name="Chaduli D."/>
            <person name="Cazenave R."/>
            <person name="Ahrendt S."/>
            <person name="Wang J."/>
            <person name="Lipzen A."/>
            <person name="Daum C."/>
            <person name="Barry K."/>
            <person name="Grigoriev I.V."/>
            <person name="Favel A."/>
            <person name="Rosso M.N."/>
            <person name="Martin F."/>
        </authorList>
    </citation>
    <scope>NUCLEOTIDE SEQUENCE [LARGE SCALE GENOMIC DNA]</scope>
    <source>
        <strain evidence="9 10">CIRM-BRFM 2984</strain>
    </source>
</reference>
<sequence>MRAGQRGSADRASFGSWTTYDVLTSPPLPSSSLLRHLPATNPLPSPLPATTDRCFTHSAAAPSCTMSLSSPCDAAVAMSSPPSSRLESSSSSRGSTIPPPLRPPPSPRRLTPPRPRSYTLFSFLWVPAIQEDNIALLPFGYISAAFMLSMTLGSILYPSVFALSSPSASSSQSSLLTNAKLVSSLSALAALSIAFGLVHPGPQTRFYAFCLLHTCLGMYSPLQRMLHNTHVANERRAALSSLSRLLTSVIVVVVLVAGVDSGAMTDCALMLACSSLATEWVLVGGWMGIVEVVYVEGQKARQFVLLGLASVWLLMQGWDSEPECAPIPELSYFRWWRVRRNGRGREIPGYIHAHYRR</sequence>
<feature type="compositionally biased region" description="Pro residues" evidence="7">
    <location>
        <begin position="97"/>
        <end position="113"/>
    </location>
</feature>
<evidence type="ECO:0000313" key="9">
    <source>
        <dbReference type="EMBL" id="KAK7017683.1"/>
    </source>
</evidence>
<organism evidence="9 10">
    <name type="scientific">Favolaschia claudopus</name>
    <dbReference type="NCBI Taxonomy" id="2862362"/>
    <lineage>
        <taxon>Eukaryota</taxon>
        <taxon>Fungi</taxon>
        <taxon>Dikarya</taxon>
        <taxon>Basidiomycota</taxon>
        <taxon>Agaricomycotina</taxon>
        <taxon>Agaricomycetes</taxon>
        <taxon>Agaricomycetidae</taxon>
        <taxon>Agaricales</taxon>
        <taxon>Marasmiineae</taxon>
        <taxon>Mycenaceae</taxon>
        <taxon>Favolaschia</taxon>
    </lineage>
</organism>
<dbReference type="AlphaFoldDB" id="A0AAW0AY84"/>
<evidence type="ECO:0000256" key="6">
    <source>
        <dbReference type="ARBA" id="ARBA00023136"/>
    </source>
</evidence>